<evidence type="ECO:0000313" key="3">
    <source>
        <dbReference type="EMBL" id="MFC5647802.1"/>
    </source>
</evidence>
<dbReference type="Pfam" id="PF05979">
    <property type="entry name" value="DUF896"/>
    <property type="match status" value="1"/>
</dbReference>
<name>A0ABW0VPJ1_9BACL</name>
<evidence type="ECO:0000313" key="4">
    <source>
        <dbReference type="Proteomes" id="UP001596047"/>
    </source>
</evidence>
<proteinExistence type="inferred from homology"/>
<evidence type="ECO:0000256" key="1">
    <source>
        <dbReference type="ARBA" id="ARBA00022490"/>
    </source>
</evidence>
<organism evidence="3 4">
    <name type="scientific">Paenibacillus solisilvae</name>
    <dbReference type="NCBI Taxonomy" id="2486751"/>
    <lineage>
        <taxon>Bacteria</taxon>
        <taxon>Bacillati</taxon>
        <taxon>Bacillota</taxon>
        <taxon>Bacilli</taxon>
        <taxon>Bacillales</taxon>
        <taxon>Paenibacillaceae</taxon>
        <taxon>Paenibacillus</taxon>
    </lineage>
</organism>
<comment type="caution">
    <text evidence="3">The sequence shown here is derived from an EMBL/GenBank/DDBJ whole genome shotgun (WGS) entry which is preliminary data.</text>
</comment>
<evidence type="ECO:0000256" key="2">
    <source>
        <dbReference type="HAMAP-Rule" id="MF_01103"/>
    </source>
</evidence>
<sequence>MRALLQRINELSKQAKAEGLSQAELEEQDSLRKKYVEIFRGSLESTLLNVTIYDPNGDDVTPEKLRQHQARLAADEPDLGG</sequence>
<dbReference type="InterPro" id="IPR009242">
    <property type="entry name" value="DUF896"/>
</dbReference>
<accession>A0ABW0VPJ1</accession>
<dbReference type="PANTHER" id="PTHR37300">
    <property type="entry name" value="UPF0291 PROTEIN CBO2609/CLC_2481"/>
    <property type="match status" value="1"/>
</dbReference>
<keyword evidence="1 2" id="KW-0963">Cytoplasm</keyword>
<dbReference type="Gene3D" id="1.10.287.540">
    <property type="entry name" value="Helix hairpin bin"/>
    <property type="match status" value="1"/>
</dbReference>
<reference evidence="4" key="1">
    <citation type="journal article" date="2019" name="Int. J. Syst. Evol. Microbiol.">
        <title>The Global Catalogue of Microorganisms (GCM) 10K type strain sequencing project: providing services to taxonomists for standard genome sequencing and annotation.</title>
        <authorList>
            <consortium name="The Broad Institute Genomics Platform"/>
            <consortium name="The Broad Institute Genome Sequencing Center for Infectious Disease"/>
            <person name="Wu L."/>
            <person name="Ma J."/>
        </authorList>
    </citation>
    <scope>NUCLEOTIDE SEQUENCE [LARGE SCALE GENOMIC DNA]</scope>
    <source>
        <strain evidence="4">CGMCC 1.3240</strain>
    </source>
</reference>
<comment type="similarity">
    <text evidence="2">Belongs to the UPF0291 family.</text>
</comment>
<dbReference type="HAMAP" id="MF_01103">
    <property type="entry name" value="UPF0291"/>
    <property type="match status" value="1"/>
</dbReference>
<gene>
    <name evidence="3" type="ORF">ACFPYJ_01465</name>
</gene>
<dbReference type="SUPFAM" id="SSF158221">
    <property type="entry name" value="YnzC-like"/>
    <property type="match status" value="1"/>
</dbReference>
<comment type="subcellular location">
    <subcellularLocation>
        <location evidence="2">Cytoplasm</location>
    </subcellularLocation>
</comment>
<keyword evidence="4" id="KW-1185">Reference proteome</keyword>
<dbReference type="PANTHER" id="PTHR37300:SF1">
    <property type="entry name" value="UPF0291 PROTEIN YNZC"/>
    <property type="match status" value="1"/>
</dbReference>
<dbReference type="RefSeq" id="WP_379186258.1">
    <property type="nucleotide sequence ID" value="NZ_JBHSOW010000007.1"/>
</dbReference>
<dbReference type="EMBL" id="JBHSOW010000007">
    <property type="protein sequence ID" value="MFC5647802.1"/>
    <property type="molecule type" value="Genomic_DNA"/>
</dbReference>
<protein>
    <recommendedName>
        <fullName evidence="2">UPF0291 protein ACFPYJ_01465</fullName>
    </recommendedName>
</protein>
<dbReference type="Proteomes" id="UP001596047">
    <property type="component" value="Unassembled WGS sequence"/>
</dbReference>